<evidence type="ECO:0000259" key="3">
    <source>
        <dbReference type="SMART" id="SM00065"/>
    </source>
</evidence>
<keyword evidence="2" id="KW-1133">Transmembrane helix</keyword>
<evidence type="ECO:0000313" key="6">
    <source>
        <dbReference type="Proteomes" id="UP000266426"/>
    </source>
</evidence>
<name>A0A3A4R0E0_9BACT</name>
<dbReference type="SMART" id="SM00267">
    <property type="entry name" value="GGDEF"/>
    <property type="match status" value="1"/>
</dbReference>
<comment type="caution">
    <text evidence="5">The sequence shown here is derived from an EMBL/GenBank/DDBJ whole genome shotgun (WGS) entry which is preliminary data.</text>
</comment>
<gene>
    <name evidence="5" type="ORF">C4541_05835</name>
</gene>
<feature type="transmembrane region" description="Helical" evidence="2">
    <location>
        <begin position="87"/>
        <end position="103"/>
    </location>
</feature>
<feature type="transmembrane region" description="Helical" evidence="2">
    <location>
        <begin position="7"/>
        <end position="26"/>
    </location>
</feature>
<dbReference type="InterPro" id="IPR043128">
    <property type="entry name" value="Rev_trsase/Diguanyl_cyclase"/>
</dbReference>
<dbReference type="InterPro" id="IPR003018">
    <property type="entry name" value="GAF"/>
</dbReference>
<feature type="domain" description="GGDEF" evidence="4">
    <location>
        <begin position="301"/>
        <end position="467"/>
    </location>
</feature>
<evidence type="ECO:0000313" key="5">
    <source>
        <dbReference type="EMBL" id="RJP59544.1"/>
    </source>
</evidence>
<evidence type="ECO:0000256" key="1">
    <source>
        <dbReference type="SAM" id="Coils"/>
    </source>
</evidence>
<dbReference type="Gene3D" id="3.30.70.270">
    <property type="match status" value="1"/>
</dbReference>
<dbReference type="Proteomes" id="UP000266426">
    <property type="component" value="Unassembled WGS sequence"/>
</dbReference>
<dbReference type="InterPro" id="IPR029016">
    <property type="entry name" value="GAF-like_dom_sf"/>
</dbReference>
<feature type="domain" description="GAF" evidence="3">
    <location>
        <begin position="167"/>
        <end position="309"/>
    </location>
</feature>
<protein>
    <submittedName>
        <fullName evidence="5">Diguanylate cyclase</fullName>
    </submittedName>
</protein>
<dbReference type="SUPFAM" id="SSF55781">
    <property type="entry name" value="GAF domain-like"/>
    <property type="match status" value="1"/>
</dbReference>
<dbReference type="EMBL" id="QZJZ01000047">
    <property type="protein sequence ID" value="RJP59544.1"/>
    <property type="molecule type" value="Genomic_DNA"/>
</dbReference>
<dbReference type="Pfam" id="PF13492">
    <property type="entry name" value="GAF_3"/>
    <property type="match status" value="1"/>
</dbReference>
<dbReference type="SMART" id="SM00065">
    <property type="entry name" value="GAF"/>
    <property type="match status" value="1"/>
</dbReference>
<dbReference type="SUPFAM" id="SSF55073">
    <property type="entry name" value="Nucleotide cyclase"/>
    <property type="match status" value="1"/>
</dbReference>
<evidence type="ECO:0000259" key="4">
    <source>
        <dbReference type="SMART" id="SM00267"/>
    </source>
</evidence>
<keyword evidence="2" id="KW-0472">Membrane</keyword>
<keyword evidence="2" id="KW-0812">Transmembrane</keyword>
<keyword evidence="1" id="KW-0175">Coiled coil</keyword>
<dbReference type="InterPro" id="IPR029787">
    <property type="entry name" value="Nucleotide_cyclase"/>
</dbReference>
<evidence type="ECO:0000256" key="2">
    <source>
        <dbReference type="SAM" id="Phobius"/>
    </source>
</evidence>
<feature type="transmembrane region" description="Helical" evidence="2">
    <location>
        <begin position="56"/>
        <end position="75"/>
    </location>
</feature>
<organism evidence="5 6">
    <name type="scientific">Candidatus Auribacter fodinae</name>
    <dbReference type="NCBI Taxonomy" id="2093366"/>
    <lineage>
        <taxon>Bacteria</taxon>
        <taxon>Pseudomonadati</taxon>
        <taxon>Candidatus Auribacterota</taxon>
        <taxon>Candidatus Auribacteria</taxon>
        <taxon>Candidatus Auribacterales</taxon>
        <taxon>Candidatus Auribacteraceae</taxon>
        <taxon>Candidatus Auribacter</taxon>
    </lineage>
</organism>
<sequence length="468" mass="53399">MKVTKKSIVSEIIIGLFFFQLFNFLGWKNNPGFYGLEPHPYLILILLAASRYGNMAGIVSASFSAAALAGISYLFRGLHPAHDPYLFKQYIVFLLMGAVIGELRQMYIKRELGVREELEREKMRSENLNEENRLVKKVNAELEKRVLDNVSTFAGLYETSKQLQSFNPSEIYRAILQLMTRHIHAEQCSLYLLKKDELVLKETTGTEGDVPESINLLFEDGIIIKAVTNQRVYSVRDIIDSDNASAILKEGTPVMAAPLIKTDGTVIGAISIEKIPFFHITGSTVKMFTLLADWVSKDIENALYYQEAKKKNILDEVLNVYTLDYFNNRLAQEFYRSKRYGVPLSIIFVRIVGLDKMSRPLQVKMLKFTASFLNSTLRFTDIVSRYSEEIQFGLILTTTDQSQAQMAIRRFLTIFDQIGLNSAKSDEPLELEFGIGSCISTVETKEQMIELAKEDLKKWDKEKIFTEQ</sequence>
<proteinExistence type="predicted"/>
<dbReference type="Gene3D" id="3.30.450.40">
    <property type="match status" value="1"/>
</dbReference>
<dbReference type="AlphaFoldDB" id="A0A3A4R0E0"/>
<feature type="coiled-coil region" evidence="1">
    <location>
        <begin position="115"/>
        <end position="145"/>
    </location>
</feature>
<accession>A0A3A4R0E0</accession>
<dbReference type="Pfam" id="PF00990">
    <property type="entry name" value="GGDEF"/>
    <property type="match status" value="1"/>
</dbReference>
<dbReference type="InterPro" id="IPR000160">
    <property type="entry name" value="GGDEF_dom"/>
</dbReference>
<reference evidence="5 6" key="1">
    <citation type="journal article" date="2017" name="ISME J.">
        <title>Energy and carbon metabolisms in a deep terrestrial subsurface fluid microbial community.</title>
        <authorList>
            <person name="Momper L."/>
            <person name="Jungbluth S.P."/>
            <person name="Lee M.D."/>
            <person name="Amend J.P."/>
        </authorList>
    </citation>
    <scope>NUCLEOTIDE SEQUENCE [LARGE SCALE GENOMIC DNA]</scope>
    <source>
        <strain evidence="5">SURF_26</strain>
    </source>
</reference>